<dbReference type="InterPro" id="IPR032710">
    <property type="entry name" value="NTF2-like_dom_sf"/>
</dbReference>
<name>A0ABX0PCU4_9BURK</name>
<gene>
    <name evidence="2" type="ORF">HAV22_12475</name>
</gene>
<dbReference type="RefSeq" id="WP_166859395.1">
    <property type="nucleotide sequence ID" value="NZ_JAAQOM010000006.1"/>
</dbReference>
<organism evidence="2 3">
    <name type="scientific">Telluria antibiotica</name>
    <dbReference type="NCBI Taxonomy" id="2717319"/>
    <lineage>
        <taxon>Bacteria</taxon>
        <taxon>Pseudomonadati</taxon>
        <taxon>Pseudomonadota</taxon>
        <taxon>Betaproteobacteria</taxon>
        <taxon>Burkholderiales</taxon>
        <taxon>Oxalobacteraceae</taxon>
        <taxon>Telluria group</taxon>
        <taxon>Telluria</taxon>
    </lineage>
</organism>
<dbReference type="InterPro" id="IPR027843">
    <property type="entry name" value="DUF4440"/>
</dbReference>
<evidence type="ECO:0000259" key="1">
    <source>
        <dbReference type="Pfam" id="PF14534"/>
    </source>
</evidence>
<evidence type="ECO:0000313" key="2">
    <source>
        <dbReference type="EMBL" id="NIA54449.1"/>
    </source>
</evidence>
<comment type="caution">
    <text evidence="2">The sequence shown here is derived from an EMBL/GenBank/DDBJ whole genome shotgun (WGS) entry which is preliminary data.</text>
</comment>
<keyword evidence="3" id="KW-1185">Reference proteome</keyword>
<accession>A0ABX0PCU4</accession>
<dbReference type="EMBL" id="JAAQOM010000006">
    <property type="protein sequence ID" value="NIA54449.1"/>
    <property type="molecule type" value="Genomic_DNA"/>
</dbReference>
<dbReference type="Proteomes" id="UP000716322">
    <property type="component" value="Unassembled WGS sequence"/>
</dbReference>
<sequence>MASHPLEHVIRAADAAITAEDFDALMDFYADDTTLVVKPGLAVTGKDRVRAAFVRIAEHVRHSLAVEQGRMEVIEGGDTALVIMESTLAYDEAGGHVNVTRRATYVFRREAGGHRVCTVDKSYGTDLLADQPSPTWIRSNRPPSRVSTS</sequence>
<feature type="domain" description="DUF4440" evidence="1">
    <location>
        <begin position="8"/>
        <end position="116"/>
    </location>
</feature>
<dbReference type="Gene3D" id="3.10.450.50">
    <property type="match status" value="1"/>
</dbReference>
<proteinExistence type="predicted"/>
<dbReference type="Pfam" id="PF14534">
    <property type="entry name" value="DUF4440"/>
    <property type="match status" value="1"/>
</dbReference>
<protein>
    <submittedName>
        <fullName evidence="2">SnoaL-like domain-containing protein</fullName>
    </submittedName>
</protein>
<reference evidence="2 3" key="1">
    <citation type="submission" date="2020-03" db="EMBL/GenBank/DDBJ databases">
        <title>Genome sequence of strain Massilia sp. TW-1.</title>
        <authorList>
            <person name="Chaudhary D.K."/>
        </authorList>
    </citation>
    <scope>NUCLEOTIDE SEQUENCE [LARGE SCALE GENOMIC DNA]</scope>
    <source>
        <strain evidence="2 3">TW-1</strain>
    </source>
</reference>
<evidence type="ECO:0000313" key="3">
    <source>
        <dbReference type="Proteomes" id="UP000716322"/>
    </source>
</evidence>
<dbReference type="SUPFAM" id="SSF54427">
    <property type="entry name" value="NTF2-like"/>
    <property type="match status" value="1"/>
</dbReference>